<feature type="compositionally biased region" description="Polar residues" evidence="1">
    <location>
        <begin position="235"/>
        <end position="245"/>
    </location>
</feature>
<feature type="compositionally biased region" description="Polar residues" evidence="1">
    <location>
        <begin position="303"/>
        <end position="317"/>
    </location>
</feature>
<feature type="region of interest" description="Disordered" evidence="1">
    <location>
        <begin position="201"/>
        <end position="245"/>
    </location>
</feature>
<accession>A0ABQ0L0U1</accession>
<feature type="compositionally biased region" description="Basic residues" evidence="1">
    <location>
        <begin position="342"/>
        <end position="351"/>
    </location>
</feature>
<feature type="region of interest" description="Disordered" evidence="1">
    <location>
        <begin position="299"/>
        <end position="351"/>
    </location>
</feature>
<protein>
    <recommendedName>
        <fullName evidence="4">CCHC-type domain-containing protein</fullName>
    </recommendedName>
</protein>
<evidence type="ECO:0000256" key="1">
    <source>
        <dbReference type="SAM" id="MobiDB-lite"/>
    </source>
</evidence>
<name>A0ABQ0L0U1_MYCCL</name>
<keyword evidence="3" id="KW-1185">Reference proteome</keyword>
<feature type="region of interest" description="Disordered" evidence="1">
    <location>
        <begin position="149"/>
        <end position="172"/>
    </location>
</feature>
<gene>
    <name evidence="2" type="ORF">MCHLO_01073</name>
</gene>
<organism evidence="2 3">
    <name type="scientific">Mycena chlorophos</name>
    <name type="common">Agaric fungus</name>
    <name type="synonym">Agaricus chlorophos</name>
    <dbReference type="NCBI Taxonomy" id="658473"/>
    <lineage>
        <taxon>Eukaryota</taxon>
        <taxon>Fungi</taxon>
        <taxon>Dikarya</taxon>
        <taxon>Basidiomycota</taxon>
        <taxon>Agaricomycotina</taxon>
        <taxon>Agaricomycetes</taxon>
        <taxon>Agaricomycetidae</taxon>
        <taxon>Agaricales</taxon>
        <taxon>Marasmiineae</taxon>
        <taxon>Mycenaceae</taxon>
        <taxon>Mycena</taxon>
    </lineage>
</organism>
<proteinExistence type="predicted"/>
<feature type="compositionally biased region" description="Pro residues" evidence="1">
    <location>
        <begin position="156"/>
        <end position="168"/>
    </location>
</feature>
<feature type="compositionally biased region" description="Low complexity" evidence="1">
    <location>
        <begin position="214"/>
        <end position="234"/>
    </location>
</feature>
<sequence length="393" mass="42615">MSALVSDAQHDDIIILGNTVRDSKHANIAERDAFLVESANNILQYRSLVPSFVESQPLANAVFTIRNAMVQNNFRTSGPFGRVFSDVNRFAAAINTGRRVQREHRVAAQRRARAVKAAADREERLEALEYANRLKAWHQSPFYETSEKTISLGTPEPEPAVPVAPPSSPVVTEPKVGTAQALSPIEADLVGLDKLMSGLRLTVPTPPSSPHPSMPDLESVSNSSEESASSPEQSQPNPGLTVGASQTLRGIPSELGRPVQSPLLHRRLNALMLTPYVPTPYPHPDTFARYHHQRAVDAPHPMRTNSSVGLSLSTRPSTACPASGNALAGKSNASGPAQERPRTRRGHRGGARVAARRALLKALSPQPIRPIKHCHFCSLPNHTIRDCPDLVVN</sequence>
<evidence type="ECO:0008006" key="4">
    <source>
        <dbReference type="Google" id="ProtNLM"/>
    </source>
</evidence>
<dbReference type="EMBL" id="DF838946">
    <property type="protein sequence ID" value="GAT43391.1"/>
    <property type="molecule type" value="Genomic_DNA"/>
</dbReference>
<evidence type="ECO:0000313" key="2">
    <source>
        <dbReference type="EMBL" id="GAT43391.1"/>
    </source>
</evidence>
<reference evidence="2" key="1">
    <citation type="submission" date="2014-09" db="EMBL/GenBank/DDBJ databases">
        <title>Genome sequence of the luminous mushroom Mycena chlorophos for searching fungal bioluminescence genes.</title>
        <authorList>
            <person name="Tanaka Y."/>
            <person name="Kasuga D."/>
            <person name="Oba Y."/>
            <person name="Hase S."/>
            <person name="Sato K."/>
            <person name="Oba Y."/>
            <person name="Sakakibara Y."/>
        </authorList>
    </citation>
    <scope>NUCLEOTIDE SEQUENCE</scope>
</reference>
<feature type="compositionally biased region" description="Pro residues" evidence="1">
    <location>
        <begin position="204"/>
        <end position="213"/>
    </location>
</feature>
<evidence type="ECO:0000313" key="3">
    <source>
        <dbReference type="Proteomes" id="UP000815677"/>
    </source>
</evidence>
<dbReference type="Proteomes" id="UP000815677">
    <property type="component" value="Unassembled WGS sequence"/>
</dbReference>